<feature type="region of interest" description="Disordered" evidence="1">
    <location>
        <begin position="20"/>
        <end position="49"/>
    </location>
</feature>
<accession>A0A438JD63</accession>
<evidence type="ECO:0000256" key="1">
    <source>
        <dbReference type="SAM" id="MobiDB-lite"/>
    </source>
</evidence>
<feature type="compositionally biased region" description="Polar residues" evidence="1">
    <location>
        <begin position="30"/>
        <end position="42"/>
    </location>
</feature>
<proteinExistence type="predicted"/>
<protein>
    <submittedName>
        <fullName evidence="2">Uncharacterized protein</fullName>
    </submittedName>
</protein>
<evidence type="ECO:0000313" key="3">
    <source>
        <dbReference type="Proteomes" id="UP000288805"/>
    </source>
</evidence>
<comment type="caution">
    <text evidence="2">The sequence shown here is derived from an EMBL/GenBank/DDBJ whole genome shotgun (WGS) entry which is preliminary data.</text>
</comment>
<sequence length="49" mass="5541">MMETNAILYPEKRFGPIPEEFKTDIRGQPSKLSYASSPQKNRANLEGSL</sequence>
<dbReference type="EMBL" id="QGNW01000049">
    <property type="protein sequence ID" value="RVX06889.1"/>
    <property type="molecule type" value="Genomic_DNA"/>
</dbReference>
<gene>
    <name evidence="2" type="ORF">CK203_015022</name>
</gene>
<name>A0A438JD63_VITVI</name>
<organism evidence="2 3">
    <name type="scientific">Vitis vinifera</name>
    <name type="common">Grape</name>
    <dbReference type="NCBI Taxonomy" id="29760"/>
    <lineage>
        <taxon>Eukaryota</taxon>
        <taxon>Viridiplantae</taxon>
        <taxon>Streptophyta</taxon>
        <taxon>Embryophyta</taxon>
        <taxon>Tracheophyta</taxon>
        <taxon>Spermatophyta</taxon>
        <taxon>Magnoliopsida</taxon>
        <taxon>eudicotyledons</taxon>
        <taxon>Gunneridae</taxon>
        <taxon>Pentapetalae</taxon>
        <taxon>rosids</taxon>
        <taxon>Vitales</taxon>
        <taxon>Vitaceae</taxon>
        <taxon>Viteae</taxon>
        <taxon>Vitis</taxon>
    </lineage>
</organism>
<dbReference type="Proteomes" id="UP000288805">
    <property type="component" value="Unassembled WGS sequence"/>
</dbReference>
<dbReference type="AlphaFoldDB" id="A0A438JD63"/>
<evidence type="ECO:0000313" key="2">
    <source>
        <dbReference type="EMBL" id="RVX06889.1"/>
    </source>
</evidence>
<reference evidence="2 3" key="1">
    <citation type="journal article" date="2018" name="PLoS Genet.">
        <title>Population sequencing reveals clonal diversity and ancestral inbreeding in the grapevine cultivar Chardonnay.</title>
        <authorList>
            <person name="Roach M.J."/>
            <person name="Johnson D.L."/>
            <person name="Bohlmann J."/>
            <person name="van Vuuren H.J."/>
            <person name="Jones S.J."/>
            <person name="Pretorius I.S."/>
            <person name="Schmidt S.A."/>
            <person name="Borneman A.R."/>
        </authorList>
    </citation>
    <scope>NUCLEOTIDE SEQUENCE [LARGE SCALE GENOMIC DNA]</scope>
    <source>
        <strain evidence="3">cv. Chardonnay</strain>
        <tissue evidence="2">Leaf</tissue>
    </source>
</reference>